<feature type="compositionally biased region" description="Polar residues" evidence="1">
    <location>
        <begin position="345"/>
        <end position="357"/>
    </location>
</feature>
<protein>
    <submittedName>
        <fullName evidence="3">Uncharacterized protein</fullName>
    </submittedName>
</protein>
<keyword evidence="2" id="KW-0472">Membrane</keyword>
<gene>
    <name evidence="3" type="ORF">CYLTODRAFT_403470</name>
</gene>
<accession>A0A0D7B1B8</accession>
<feature type="transmembrane region" description="Helical" evidence="2">
    <location>
        <begin position="20"/>
        <end position="40"/>
    </location>
</feature>
<feature type="transmembrane region" description="Helical" evidence="2">
    <location>
        <begin position="170"/>
        <end position="192"/>
    </location>
</feature>
<dbReference type="AlphaFoldDB" id="A0A0D7B1B8"/>
<keyword evidence="2" id="KW-0812">Transmembrane</keyword>
<feature type="region of interest" description="Disordered" evidence="1">
    <location>
        <begin position="345"/>
        <end position="369"/>
    </location>
</feature>
<evidence type="ECO:0000256" key="1">
    <source>
        <dbReference type="SAM" id="MobiDB-lite"/>
    </source>
</evidence>
<proteinExistence type="predicted"/>
<feature type="transmembrane region" description="Helical" evidence="2">
    <location>
        <begin position="131"/>
        <end position="158"/>
    </location>
</feature>
<dbReference type="EMBL" id="KN880706">
    <property type="protein sequence ID" value="KIY63296.1"/>
    <property type="molecule type" value="Genomic_DNA"/>
</dbReference>
<feature type="transmembrane region" description="Helical" evidence="2">
    <location>
        <begin position="249"/>
        <end position="269"/>
    </location>
</feature>
<organism evidence="3 4">
    <name type="scientific">Cylindrobasidium torrendii FP15055 ss-10</name>
    <dbReference type="NCBI Taxonomy" id="1314674"/>
    <lineage>
        <taxon>Eukaryota</taxon>
        <taxon>Fungi</taxon>
        <taxon>Dikarya</taxon>
        <taxon>Basidiomycota</taxon>
        <taxon>Agaricomycotina</taxon>
        <taxon>Agaricomycetes</taxon>
        <taxon>Agaricomycetidae</taxon>
        <taxon>Agaricales</taxon>
        <taxon>Marasmiineae</taxon>
        <taxon>Physalacriaceae</taxon>
        <taxon>Cylindrobasidium</taxon>
    </lineage>
</organism>
<keyword evidence="2" id="KW-1133">Transmembrane helix</keyword>
<name>A0A0D7B1B8_9AGAR</name>
<evidence type="ECO:0000313" key="3">
    <source>
        <dbReference type="EMBL" id="KIY63296.1"/>
    </source>
</evidence>
<dbReference type="Proteomes" id="UP000054007">
    <property type="component" value="Unassembled WGS sequence"/>
</dbReference>
<feature type="transmembrane region" description="Helical" evidence="2">
    <location>
        <begin position="213"/>
        <end position="237"/>
    </location>
</feature>
<evidence type="ECO:0000256" key="2">
    <source>
        <dbReference type="SAM" id="Phobius"/>
    </source>
</evidence>
<feature type="transmembrane region" description="Helical" evidence="2">
    <location>
        <begin position="52"/>
        <end position="72"/>
    </location>
</feature>
<dbReference type="OrthoDB" id="3357408at2759"/>
<sequence>MSETGPGYIPLDKAYLTAIWLETLFYGINFLLFWSYMWISRYRHRNNKVNKVILPIGILMFCFSTIHVSLGFERLLQGFIYLRDQPGGPAAFFSNVSIPANVAKVTIHTVNSVLGDSIVVWRCYHVWGQSWAICVVPVMLIIASAVGGFGQAVVFATATTTHTAFAHRLAIWNGMLFGLSLATNVVVTSLIAARIWYLGRELPFDPSFRYRRVLAMIVESGAIYSSAIIIEITLYFLNSNAFYIIYDPIAQLTAIVPTTIIVMAVLGLTSSDLNEKQRMTIETTPRFASKPAAQRRGQQTTTLGVGSFEAAQNPEASMGTMDFLATANTDKSVFVDIKTGSDSYELTSSTGGRSQEGTVHKSHQSGEAI</sequence>
<evidence type="ECO:0000313" key="4">
    <source>
        <dbReference type="Proteomes" id="UP000054007"/>
    </source>
</evidence>
<reference evidence="3 4" key="1">
    <citation type="journal article" date="2015" name="Fungal Genet. Biol.">
        <title>Evolution of novel wood decay mechanisms in Agaricales revealed by the genome sequences of Fistulina hepatica and Cylindrobasidium torrendii.</title>
        <authorList>
            <person name="Floudas D."/>
            <person name="Held B.W."/>
            <person name="Riley R."/>
            <person name="Nagy L.G."/>
            <person name="Koehler G."/>
            <person name="Ransdell A.S."/>
            <person name="Younus H."/>
            <person name="Chow J."/>
            <person name="Chiniquy J."/>
            <person name="Lipzen A."/>
            <person name="Tritt A."/>
            <person name="Sun H."/>
            <person name="Haridas S."/>
            <person name="LaButti K."/>
            <person name="Ohm R.A."/>
            <person name="Kues U."/>
            <person name="Blanchette R.A."/>
            <person name="Grigoriev I.V."/>
            <person name="Minto R.E."/>
            <person name="Hibbett D.S."/>
        </authorList>
    </citation>
    <scope>NUCLEOTIDE SEQUENCE [LARGE SCALE GENOMIC DNA]</scope>
    <source>
        <strain evidence="3 4">FP15055 ss-10</strain>
    </source>
</reference>
<keyword evidence="4" id="KW-1185">Reference proteome</keyword>